<dbReference type="AlphaFoldDB" id="A0A9Q3GRI8"/>
<keyword evidence="2" id="KW-1185">Reference proteome</keyword>
<sequence length="314" mass="36480">MSLSVRGLVRGSLAIWRAIEKRTMRRAFKKQRASKSTSASIMGRHQSLENFSVNHTPQSQTSKRRRFNIHRPNDILKNLVFKMLKLPTPSIDLELHPVCFEPSGPNITEHHEKDLKRLQPNVTHSPFHVGIWSNQLARTRFRKEFSDALVKLRAYKPHEALLILNHIEAPSTSREKAKLEEALSVGKMMNRYQDAINNAWRLANWQLVLRSIVDFENYMYFKHERLPRRGFRFPLPRSWLFLACEAFAYLGRHEPAYRVLNELLTSFHLSPAEQAWLGGLLAYSSGRMRIAISYWAAFAHDPKASKMTSVAFFE</sequence>
<dbReference type="Proteomes" id="UP000765509">
    <property type="component" value="Unassembled WGS sequence"/>
</dbReference>
<gene>
    <name evidence="1" type="ORF">O181_016277</name>
</gene>
<comment type="caution">
    <text evidence="1">The sequence shown here is derived from an EMBL/GenBank/DDBJ whole genome shotgun (WGS) entry which is preliminary data.</text>
</comment>
<evidence type="ECO:0000313" key="1">
    <source>
        <dbReference type="EMBL" id="MBW0476562.1"/>
    </source>
</evidence>
<reference evidence="1" key="1">
    <citation type="submission" date="2021-03" db="EMBL/GenBank/DDBJ databases">
        <title>Draft genome sequence of rust myrtle Austropuccinia psidii MF-1, a brazilian biotype.</title>
        <authorList>
            <person name="Quecine M.C."/>
            <person name="Pachon D.M.R."/>
            <person name="Bonatelli M.L."/>
            <person name="Correr F.H."/>
            <person name="Franceschini L.M."/>
            <person name="Leite T.F."/>
            <person name="Margarido G.R.A."/>
            <person name="Almeida C.A."/>
            <person name="Ferrarezi J.A."/>
            <person name="Labate C.A."/>
        </authorList>
    </citation>
    <scope>NUCLEOTIDE SEQUENCE</scope>
    <source>
        <strain evidence="1">MF-1</strain>
    </source>
</reference>
<name>A0A9Q3GRI8_9BASI</name>
<evidence type="ECO:0000313" key="2">
    <source>
        <dbReference type="Proteomes" id="UP000765509"/>
    </source>
</evidence>
<proteinExistence type="predicted"/>
<protein>
    <submittedName>
        <fullName evidence="1">Uncharacterized protein</fullName>
    </submittedName>
</protein>
<dbReference type="EMBL" id="AVOT02004510">
    <property type="protein sequence ID" value="MBW0476562.1"/>
    <property type="molecule type" value="Genomic_DNA"/>
</dbReference>
<accession>A0A9Q3GRI8</accession>
<organism evidence="1 2">
    <name type="scientific">Austropuccinia psidii MF-1</name>
    <dbReference type="NCBI Taxonomy" id="1389203"/>
    <lineage>
        <taxon>Eukaryota</taxon>
        <taxon>Fungi</taxon>
        <taxon>Dikarya</taxon>
        <taxon>Basidiomycota</taxon>
        <taxon>Pucciniomycotina</taxon>
        <taxon>Pucciniomycetes</taxon>
        <taxon>Pucciniales</taxon>
        <taxon>Sphaerophragmiaceae</taxon>
        <taxon>Austropuccinia</taxon>
    </lineage>
</organism>